<gene>
    <name evidence="12" type="ORF">I6H42_06905</name>
</gene>
<sequence>MNRIHIPFLRCIGASAAVIACIGLSPLAAMAHSPGDGSTTGEAPVSTANAPAPGDEPGQPTPSTQSNDPAREEPRGQDAQTPDRGDTTKAGDTGAQTPAEPGDEAIDPAPAPSEQNGESEPPPAVTGKWVRHAAGWRYELSDGTWMKNGVFNVDGGRYAFTADGYVPVGWYESPERVWYVSTENGVRTGWYQEGASWYYLDSSGAMATGWLPSGAAWYYFSPTGAMVTGWYQEGASWYHFEPSGAMAASKWVWSGAWYYLTGSGAMATGWFIADGTWYYAGPTGAMTTGWVNTDGSWYYLLPSGALASGWIQDGGGGWYYLDPDHGSAMVSGGWVMVGGKWNYFDRWKGFWVTDRADFEADWNYAKTLYSPTNYLVVVDTGAPHCMTFYWGDGSWQPLTDMPCSVGKPSTPTIKGTFTIKSRGPSFGHGYTAYWWTQFSGDYLFHSVLYYQGTYTVMDGTLGGHVSHGCVRLRYEDAKWFHDTIPSGTYVTIY</sequence>
<dbReference type="InterPro" id="IPR050979">
    <property type="entry name" value="LD-transpeptidase"/>
</dbReference>
<organism evidence="12 13">
    <name type="scientific">Schaalia meyeri</name>
    <dbReference type="NCBI Taxonomy" id="52773"/>
    <lineage>
        <taxon>Bacteria</taxon>
        <taxon>Bacillati</taxon>
        <taxon>Actinomycetota</taxon>
        <taxon>Actinomycetes</taxon>
        <taxon>Actinomycetales</taxon>
        <taxon>Actinomycetaceae</taxon>
        <taxon>Schaalia</taxon>
    </lineage>
</organism>
<dbReference type="EMBL" id="CP066065">
    <property type="protein sequence ID" value="QQC43515.1"/>
    <property type="molecule type" value="Genomic_DNA"/>
</dbReference>
<evidence type="ECO:0000256" key="6">
    <source>
        <dbReference type="ARBA" id="ARBA00023316"/>
    </source>
</evidence>
<keyword evidence="6 8" id="KW-0961">Cell wall biogenesis/degradation</keyword>
<keyword evidence="10" id="KW-0732">Signal</keyword>
<evidence type="ECO:0000256" key="10">
    <source>
        <dbReference type="SAM" id="SignalP"/>
    </source>
</evidence>
<name>A0AAP9Y7H4_9ACTO</name>
<dbReference type="InterPro" id="IPR018337">
    <property type="entry name" value="Cell_wall/Cho-bd_repeat"/>
</dbReference>
<dbReference type="GO" id="GO:0071555">
    <property type="term" value="P:cell wall organization"/>
    <property type="evidence" value="ECO:0007669"/>
    <property type="project" value="UniProtKB-UniRule"/>
</dbReference>
<dbReference type="AlphaFoldDB" id="A0AAP9Y7H4"/>
<evidence type="ECO:0000256" key="8">
    <source>
        <dbReference type="PROSITE-ProRule" id="PRU01373"/>
    </source>
</evidence>
<dbReference type="PANTHER" id="PTHR30582:SF2">
    <property type="entry name" value="L,D-TRANSPEPTIDASE YCIB-RELATED"/>
    <property type="match status" value="1"/>
</dbReference>
<dbReference type="Gene3D" id="2.10.270.10">
    <property type="entry name" value="Cholin Binding"/>
    <property type="match status" value="2"/>
</dbReference>
<dbReference type="PROSITE" id="PS52029">
    <property type="entry name" value="LD_TPASE"/>
    <property type="match status" value="1"/>
</dbReference>
<evidence type="ECO:0000259" key="11">
    <source>
        <dbReference type="PROSITE" id="PS52029"/>
    </source>
</evidence>
<feature type="region of interest" description="Disordered" evidence="9">
    <location>
        <begin position="31"/>
        <end position="126"/>
    </location>
</feature>
<proteinExistence type="predicted"/>
<feature type="signal peptide" evidence="10">
    <location>
        <begin position="1"/>
        <end position="31"/>
    </location>
</feature>
<feature type="compositionally biased region" description="Polar residues" evidence="9">
    <location>
        <begin position="36"/>
        <end position="49"/>
    </location>
</feature>
<feature type="domain" description="L,D-TPase catalytic" evidence="11">
    <location>
        <begin position="376"/>
        <end position="493"/>
    </location>
</feature>
<evidence type="ECO:0000256" key="3">
    <source>
        <dbReference type="ARBA" id="ARBA00022737"/>
    </source>
</evidence>
<evidence type="ECO:0000256" key="1">
    <source>
        <dbReference type="ARBA" id="ARBA00004752"/>
    </source>
</evidence>
<protein>
    <submittedName>
        <fullName evidence="12">L,D-transpeptidase family protein</fullName>
    </submittedName>
</protein>
<evidence type="ECO:0000256" key="9">
    <source>
        <dbReference type="SAM" id="MobiDB-lite"/>
    </source>
</evidence>
<feature type="repeat" description="Cell wall-binding" evidence="7">
    <location>
        <begin position="187"/>
        <end position="206"/>
    </location>
</feature>
<dbReference type="GO" id="GO:0008360">
    <property type="term" value="P:regulation of cell shape"/>
    <property type="evidence" value="ECO:0007669"/>
    <property type="project" value="UniProtKB-UniRule"/>
</dbReference>
<keyword evidence="13" id="KW-1185">Reference proteome</keyword>
<dbReference type="InterPro" id="IPR005490">
    <property type="entry name" value="LD_TPept_cat_dom"/>
</dbReference>
<dbReference type="SUPFAM" id="SSF141523">
    <property type="entry name" value="L,D-transpeptidase catalytic domain-like"/>
    <property type="match status" value="1"/>
</dbReference>
<keyword evidence="5 8" id="KW-0573">Peptidoglycan synthesis</keyword>
<dbReference type="InterPro" id="IPR038063">
    <property type="entry name" value="Transpep_catalytic_dom"/>
</dbReference>
<dbReference type="RefSeq" id="WP_074633380.1">
    <property type="nucleotide sequence ID" value="NZ_CP066065.1"/>
</dbReference>
<feature type="active site" description="Proton donor/acceptor" evidence="8">
    <location>
        <position position="445"/>
    </location>
</feature>
<dbReference type="GO" id="GO:0018104">
    <property type="term" value="P:peptidoglycan-protein cross-linking"/>
    <property type="evidence" value="ECO:0007669"/>
    <property type="project" value="TreeGrafter"/>
</dbReference>
<accession>A0AAP9Y7H4</accession>
<evidence type="ECO:0000256" key="7">
    <source>
        <dbReference type="PROSITE-ProRule" id="PRU00591"/>
    </source>
</evidence>
<dbReference type="PROSITE" id="PS51170">
    <property type="entry name" value="CW"/>
    <property type="match status" value="4"/>
</dbReference>
<evidence type="ECO:0000256" key="4">
    <source>
        <dbReference type="ARBA" id="ARBA00022960"/>
    </source>
</evidence>
<feature type="active site" description="Nucleophile" evidence="8">
    <location>
        <position position="469"/>
    </location>
</feature>
<reference evidence="12 13" key="1">
    <citation type="submission" date="2020-12" db="EMBL/GenBank/DDBJ databases">
        <title>FDA dAtabase for Regulatory Grade micrObial Sequences (FDA-ARGOS): Supporting development and validation of Infectious Disease Dx tests.</title>
        <authorList>
            <person name="Sproer C."/>
            <person name="Gronow S."/>
            <person name="Severitt S."/>
            <person name="Schroder I."/>
            <person name="Tallon L."/>
            <person name="Sadzewicz L."/>
            <person name="Zhao X."/>
            <person name="Boylan J."/>
            <person name="Ott S."/>
            <person name="Bowen H."/>
            <person name="Vavikolanu K."/>
            <person name="Mehta A."/>
            <person name="Aluvathingal J."/>
            <person name="Nadendla S."/>
            <person name="Lowell S."/>
            <person name="Myers T."/>
            <person name="Yan Y."/>
            <person name="Sichtig H."/>
        </authorList>
    </citation>
    <scope>NUCLEOTIDE SEQUENCE [LARGE SCALE GENOMIC DNA]</scope>
    <source>
        <strain evidence="12 13">FDAARGOS_985</strain>
    </source>
</reference>
<feature type="repeat" description="Cell wall-binding" evidence="7">
    <location>
        <begin position="287"/>
        <end position="306"/>
    </location>
</feature>
<dbReference type="Gene3D" id="2.20.120.10">
    <property type="entry name" value="Multimodular pneumococcal cell wall endolysin, domain 3"/>
    <property type="match status" value="1"/>
</dbReference>
<dbReference type="Pfam" id="PF19127">
    <property type="entry name" value="Choline_bind_3"/>
    <property type="match status" value="3"/>
</dbReference>
<comment type="pathway">
    <text evidence="1 8">Cell wall biogenesis; peptidoglycan biosynthesis.</text>
</comment>
<evidence type="ECO:0000256" key="5">
    <source>
        <dbReference type="ARBA" id="ARBA00022984"/>
    </source>
</evidence>
<keyword evidence="4 8" id="KW-0133">Cell shape</keyword>
<evidence type="ECO:0000313" key="12">
    <source>
        <dbReference type="EMBL" id="QQC43515.1"/>
    </source>
</evidence>
<dbReference type="Pfam" id="PF03734">
    <property type="entry name" value="YkuD"/>
    <property type="match status" value="1"/>
</dbReference>
<feature type="chain" id="PRO_5043035805" evidence="10">
    <location>
        <begin position="32"/>
        <end position="493"/>
    </location>
</feature>
<keyword evidence="3" id="KW-0677">Repeat</keyword>
<dbReference type="GO" id="GO:0005576">
    <property type="term" value="C:extracellular region"/>
    <property type="evidence" value="ECO:0007669"/>
    <property type="project" value="TreeGrafter"/>
</dbReference>
<dbReference type="CDD" id="cd16913">
    <property type="entry name" value="YkuD_like"/>
    <property type="match status" value="1"/>
</dbReference>
<dbReference type="PROSITE" id="PS51257">
    <property type="entry name" value="PROKAR_LIPOPROTEIN"/>
    <property type="match status" value="1"/>
</dbReference>
<dbReference type="Gene3D" id="2.40.440.10">
    <property type="entry name" value="L,D-transpeptidase catalytic domain-like"/>
    <property type="match status" value="1"/>
</dbReference>
<feature type="compositionally biased region" description="Basic and acidic residues" evidence="9">
    <location>
        <begin position="69"/>
        <end position="89"/>
    </location>
</feature>
<dbReference type="GO" id="GO:0016740">
    <property type="term" value="F:transferase activity"/>
    <property type="evidence" value="ECO:0007669"/>
    <property type="project" value="UniProtKB-KW"/>
</dbReference>
<evidence type="ECO:0000256" key="2">
    <source>
        <dbReference type="ARBA" id="ARBA00022679"/>
    </source>
</evidence>
<dbReference type="Pfam" id="PF01473">
    <property type="entry name" value="Choline_bind_1"/>
    <property type="match status" value="1"/>
</dbReference>
<dbReference type="SUPFAM" id="SSF69360">
    <property type="entry name" value="Cell wall binding repeat"/>
    <property type="match status" value="1"/>
</dbReference>
<dbReference type="GO" id="GO:0071972">
    <property type="term" value="F:peptidoglycan L,D-transpeptidase activity"/>
    <property type="evidence" value="ECO:0007669"/>
    <property type="project" value="TreeGrafter"/>
</dbReference>
<feature type="repeat" description="Cell wall-binding" evidence="7">
    <location>
        <begin position="227"/>
        <end position="246"/>
    </location>
</feature>
<evidence type="ECO:0000313" key="13">
    <source>
        <dbReference type="Proteomes" id="UP000595220"/>
    </source>
</evidence>
<feature type="repeat" description="Cell wall-binding" evidence="7">
    <location>
        <begin position="267"/>
        <end position="286"/>
    </location>
</feature>
<keyword evidence="2" id="KW-0808">Transferase</keyword>
<dbReference type="PANTHER" id="PTHR30582">
    <property type="entry name" value="L,D-TRANSPEPTIDASE"/>
    <property type="match status" value="1"/>
</dbReference>
<dbReference type="Proteomes" id="UP000595220">
    <property type="component" value="Chromosome"/>
</dbReference>